<reference evidence="1 2" key="1">
    <citation type="submission" date="2011-04" db="EMBL/GenBank/DDBJ databases">
        <authorList>
            <person name="Muzny D."/>
            <person name="Qin X."/>
            <person name="Deng J."/>
            <person name="Jiang H."/>
            <person name="Liu Y."/>
            <person name="Qu J."/>
            <person name="Song X.-Z."/>
            <person name="Zhang L."/>
            <person name="Thornton R."/>
            <person name="Coyle M."/>
            <person name="Francisco L."/>
            <person name="Jackson L."/>
            <person name="Javaid M."/>
            <person name="Korchina V."/>
            <person name="Kovar C."/>
            <person name="Mata R."/>
            <person name="Mathew T."/>
            <person name="Ngo R."/>
            <person name="Nguyen L."/>
            <person name="Nguyen N."/>
            <person name="Okwuonu G."/>
            <person name="Ongeri F."/>
            <person name="Pham C."/>
            <person name="Simmons D."/>
            <person name="Wilczek-Boney K."/>
            <person name="Hale W."/>
            <person name="Jakkamsetti A."/>
            <person name="Pham P."/>
            <person name="Ruth R."/>
            <person name="San Lucas F."/>
            <person name="Warren J."/>
            <person name="Zhang J."/>
            <person name="Zhao Z."/>
            <person name="Zhou C."/>
            <person name="Zhu D."/>
            <person name="Lee S."/>
            <person name="Bess C."/>
            <person name="Blankenburg K."/>
            <person name="Forbes L."/>
            <person name="Fu Q."/>
            <person name="Gubbala S."/>
            <person name="Hirani K."/>
            <person name="Jayaseelan J.C."/>
            <person name="Lara F."/>
            <person name="Munidasa M."/>
            <person name="Palculict T."/>
            <person name="Patil S."/>
            <person name="Pu L.-L."/>
            <person name="Saada N."/>
            <person name="Tang L."/>
            <person name="Weissenberger G."/>
            <person name="Zhu Y."/>
            <person name="Hemphill L."/>
            <person name="Shang Y."/>
            <person name="Youmans B."/>
            <person name="Ayvaz T."/>
            <person name="Ross M."/>
            <person name="Santibanez J."/>
            <person name="Aqrawi P."/>
            <person name="Gross S."/>
            <person name="Joshi V."/>
            <person name="Fowler G."/>
            <person name="Nazareth L."/>
            <person name="Reid J."/>
            <person name="Worley K."/>
            <person name="Petrosino J."/>
            <person name="Highlander S."/>
            <person name="Gibbs R."/>
        </authorList>
    </citation>
    <scope>NUCLEOTIDE SEQUENCE [LARGE SCALE GENOMIC DNA]</scope>
    <source>
        <strain evidence="1 2">DSM 3688</strain>
    </source>
</reference>
<comment type="caution">
    <text evidence="1">The sequence shown here is derived from an EMBL/GenBank/DDBJ whole genome shotgun (WGS) entry which is preliminary data.</text>
</comment>
<organism evidence="1 2">
    <name type="scientific">Prevotella dentalis (strain ATCC 49559 / DSM 3688 / JCM 13448 / NCTC 12043 / ES 2772)</name>
    <name type="common">Mitsuokella dentalis</name>
    <dbReference type="NCBI Taxonomy" id="908937"/>
    <lineage>
        <taxon>Bacteria</taxon>
        <taxon>Pseudomonadati</taxon>
        <taxon>Bacteroidota</taxon>
        <taxon>Bacteroidia</taxon>
        <taxon>Bacteroidales</taxon>
        <taxon>Prevotellaceae</taxon>
        <taxon>Prevotella</taxon>
    </lineage>
</organism>
<sequence length="98" mass="11319">MLKGCGCKDSSFSLNRHPCNPITRQIMFNKPVDKCVDNSMDNYAHNFRVIHSGSSRHRRAWKSTGLYSGRLSIIHSFPRPKIIHVMLIHRFPSVWISP</sequence>
<accession>F9D314</accession>
<name>F9D314_PREDD</name>
<evidence type="ECO:0000313" key="2">
    <source>
        <dbReference type="Proteomes" id="UP000007820"/>
    </source>
</evidence>
<protein>
    <submittedName>
        <fullName evidence="1">Uncharacterized protein</fullName>
    </submittedName>
</protein>
<evidence type="ECO:0000313" key="1">
    <source>
        <dbReference type="EMBL" id="EGQ15196.1"/>
    </source>
</evidence>
<gene>
    <name evidence="1" type="ORF">HMPREF9136_1242</name>
</gene>
<proteinExistence type="predicted"/>
<dbReference type="EMBL" id="AFPW01000016">
    <property type="protein sequence ID" value="EGQ15196.1"/>
    <property type="molecule type" value="Genomic_DNA"/>
</dbReference>
<dbReference type="AlphaFoldDB" id="F9D314"/>
<dbReference type="Proteomes" id="UP000007820">
    <property type="component" value="Unassembled WGS sequence"/>
</dbReference>